<sequence length="339" mass="37465">MSKMQMWLLLATASCVIALSTARQAPIRNPNESNRNSGYNNDYNKPDYNRPINYNRPTYNNNNYQRPSVPMELHINFTLPENGLPAIKLNMGAVSQYLDEMTKKISTMNSSSVPSKIKKTLLVRIKNPNKPVRPIPAEVYAAGLPRGALIPGDVVKPCRKFIISTCNILCTVQQSSCRSICDGRVDCLAGCETSLGTCASFCDSTFSQMDVKLAEAANAVKDKIEQIDSVVQIASKVPLIDEFQNEIPNFKFYLPKCLQNCGSNATCTNQCHYICHSVLEKPIAQYAQTQYSPVNYASRPYVPAPPSGYPVGSGIREGDGSSDVNDELLKDDDTKNENR</sequence>
<feature type="compositionally biased region" description="Basic and acidic residues" evidence="1">
    <location>
        <begin position="327"/>
        <end position="339"/>
    </location>
</feature>
<proteinExistence type="predicted"/>
<dbReference type="EMBL" id="GL732542">
    <property type="protein sequence ID" value="EFX81778.1"/>
    <property type="molecule type" value="Genomic_DNA"/>
</dbReference>
<feature type="chain" id="PRO_5003236982" evidence="2">
    <location>
        <begin position="19"/>
        <end position="339"/>
    </location>
</feature>
<evidence type="ECO:0000256" key="1">
    <source>
        <dbReference type="SAM" id="MobiDB-lite"/>
    </source>
</evidence>
<keyword evidence="4" id="KW-1185">Reference proteome</keyword>
<protein>
    <submittedName>
        <fullName evidence="3">Uncharacterized protein</fullName>
    </submittedName>
</protein>
<gene>
    <name evidence="3" type="ORF">DAPPUDRAFT_242016</name>
</gene>
<evidence type="ECO:0000256" key="2">
    <source>
        <dbReference type="SAM" id="SignalP"/>
    </source>
</evidence>
<feature type="compositionally biased region" description="Polar residues" evidence="1">
    <location>
        <begin position="30"/>
        <end position="43"/>
    </location>
</feature>
<dbReference type="InParanoid" id="E9GFM5"/>
<feature type="region of interest" description="Disordered" evidence="1">
    <location>
        <begin position="305"/>
        <end position="339"/>
    </location>
</feature>
<dbReference type="AlphaFoldDB" id="E9GFM5"/>
<dbReference type="KEGG" id="dpx:DAPPUDRAFT_242016"/>
<dbReference type="OrthoDB" id="6362643at2759"/>
<reference evidence="3 4" key="1">
    <citation type="journal article" date="2011" name="Science">
        <title>The ecoresponsive genome of Daphnia pulex.</title>
        <authorList>
            <person name="Colbourne J.K."/>
            <person name="Pfrender M.E."/>
            <person name="Gilbert D."/>
            <person name="Thomas W.K."/>
            <person name="Tucker A."/>
            <person name="Oakley T.H."/>
            <person name="Tokishita S."/>
            <person name="Aerts A."/>
            <person name="Arnold G.J."/>
            <person name="Basu M.K."/>
            <person name="Bauer D.J."/>
            <person name="Caceres C.E."/>
            <person name="Carmel L."/>
            <person name="Casola C."/>
            <person name="Choi J.H."/>
            <person name="Detter J.C."/>
            <person name="Dong Q."/>
            <person name="Dusheyko S."/>
            <person name="Eads B.D."/>
            <person name="Frohlich T."/>
            <person name="Geiler-Samerotte K.A."/>
            <person name="Gerlach D."/>
            <person name="Hatcher P."/>
            <person name="Jogdeo S."/>
            <person name="Krijgsveld J."/>
            <person name="Kriventseva E.V."/>
            <person name="Kultz D."/>
            <person name="Laforsch C."/>
            <person name="Lindquist E."/>
            <person name="Lopez J."/>
            <person name="Manak J.R."/>
            <person name="Muller J."/>
            <person name="Pangilinan J."/>
            <person name="Patwardhan R.P."/>
            <person name="Pitluck S."/>
            <person name="Pritham E.J."/>
            <person name="Rechtsteiner A."/>
            <person name="Rho M."/>
            <person name="Rogozin I.B."/>
            <person name="Sakarya O."/>
            <person name="Salamov A."/>
            <person name="Schaack S."/>
            <person name="Shapiro H."/>
            <person name="Shiga Y."/>
            <person name="Skalitzky C."/>
            <person name="Smith Z."/>
            <person name="Souvorov A."/>
            <person name="Sung W."/>
            <person name="Tang Z."/>
            <person name="Tsuchiya D."/>
            <person name="Tu H."/>
            <person name="Vos H."/>
            <person name="Wang M."/>
            <person name="Wolf Y.I."/>
            <person name="Yamagata H."/>
            <person name="Yamada T."/>
            <person name="Ye Y."/>
            <person name="Shaw J.R."/>
            <person name="Andrews J."/>
            <person name="Crease T.J."/>
            <person name="Tang H."/>
            <person name="Lucas S.M."/>
            <person name="Robertson H.M."/>
            <person name="Bork P."/>
            <person name="Koonin E.V."/>
            <person name="Zdobnov E.M."/>
            <person name="Grigoriev I.V."/>
            <person name="Lynch M."/>
            <person name="Boore J.L."/>
        </authorList>
    </citation>
    <scope>NUCLEOTIDE SEQUENCE [LARGE SCALE GENOMIC DNA]</scope>
</reference>
<dbReference type="Proteomes" id="UP000000305">
    <property type="component" value="Unassembled WGS sequence"/>
</dbReference>
<organism evidence="3 4">
    <name type="scientific">Daphnia pulex</name>
    <name type="common">Water flea</name>
    <dbReference type="NCBI Taxonomy" id="6669"/>
    <lineage>
        <taxon>Eukaryota</taxon>
        <taxon>Metazoa</taxon>
        <taxon>Ecdysozoa</taxon>
        <taxon>Arthropoda</taxon>
        <taxon>Crustacea</taxon>
        <taxon>Branchiopoda</taxon>
        <taxon>Diplostraca</taxon>
        <taxon>Cladocera</taxon>
        <taxon>Anomopoda</taxon>
        <taxon>Daphniidae</taxon>
        <taxon>Daphnia</taxon>
    </lineage>
</organism>
<evidence type="ECO:0000313" key="3">
    <source>
        <dbReference type="EMBL" id="EFX81778.1"/>
    </source>
</evidence>
<accession>E9GFM5</accession>
<dbReference type="PROSITE" id="PS51257">
    <property type="entry name" value="PROKAR_LIPOPROTEIN"/>
    <property type="match status" value="1"/>
</dbReference>
<evidence type="ECO:0000313" key="4">
    <source>
        <dbReference type="Proteomes" id="UP000000305"/>
    </source>
</evidence>
<feature type="signal peptide" evidence="2">
    <location>
        <begin position="1"/>
        <end position="18"/>
    </location>
</feature>
<feature type="region of interest" description="Disordered" evidence="1">
    <location>
        <begin position="27"/>
        <end position="47"/>
    </location>
</feature>
<dbReference type="HOGENOM" id="CLU_819552_0_0_1"/>
<keyword evidence="2" id="KW-0732">Signal</keyword>
<name>E9GFM5_DAPPU</name>